<dbReference type="Pfam" id="PF00326">
    <property type="entry name" value="Peptidase_S9"/>
    <property type="match status" value="1"/>
</dbReference>
<dbReference type="GO" id="GO:0004252">
    <property type="term" value="F:serine-type endopeptidase activity"/>
    <property type="evidence" value="ECO:0007669"/>
    <property type="project" value="InterPro"/>
</dbReference>
<keyword evidence="3" id="KW-0645">Protease</keyword>
<dbReference type="InterPro" id="IPR011042">
    <property type="entry name" value="6-blade_b-propeller_TolB-like"/>
</dbReference>
<dbReference type="SUPFAM" id="SSF53474">
    <property type="entry name" value="alpha/beta-Hydrolases"/>
    <property type="match status" value="1"/>
</dbReference>
<gene>
    <name evidence="3" type="ORF">ATK36_5885</name>
</gene>
<organism evidence="3 4">
    <name type="scientific">Amycolatopsis sulphurea</name>
    <dbReference type="NCBI Taxonomy" id="76022"/>
    <lineage>
        <taxon>Bacteria</taxon>
        <taxon>Bacillati</taxon>
        <taxon>Actinomycetota</taxon>
        <taxon>Actinomycetes</taxon>
        <taxon>Pseudonocardiales</taxon>
        <taxon>Pseudonocardiaceae</taxon>
        <taxon>Amycolatopsis</taxon>
    </lineage>
</organism>
<accession>A0A2A9FJG1</accession>
<dbReference type="RefSeq" id="WP_245915284.1">
    <property type="nucleotide sequence ID" value="NZ_JBIAKZ010000002.1"/>
</dbReference>
<dbReference type="Gene3D" id="3.40.50.1820">
    <property type="entry name" value="alpha/beta hydrolase"/>
    <property type="match status" value="1"/>
</dbReference>
<dbReference type="GO" id="GO:0004177">
    <property type="term" value="F:aminopeptidase activity"/>
    <property type="evidence" value="ECO:0007669"/>
    <property type="project" value="UniProtKB-KW"/>
</dbReference>
<dbReference type="PANTHER" id="PTHR42776">
    <property type="entry name" value="SERINE PEPTIDASE S9 FAMILY MEMBER"/>
    <property type="match status" value="1"/>
</dbReference>
<evidence type="ECO:0000256" key="1">
    <source>
        <dbReference type="ARBA" id="ARBA00022801"/>
    </source>
</evidence>
<evidence type="ECO:0000259" key="2">
    <source>
        <dbReference type="Pfam" id="PF00326"/>
    </source>
</evidence>
<dbReference type="PANTHER" id="PTHR42776:SF27">
    <property type="entry name" value="DIPEPTIDYL PEPTIDASE FAMILY MEMBER 6"/>
    <property type="match status" value="1"/>
</dbReference>
<dbReference type="SUPFAM" id="SSF82171">
    <property type="entry name" value="DPP6 N-terminal domain-like"/>
    <property type="match status" value="1"/>
</dbReference>
<dbReference type="AlphaFoldDB" id="A0A2A9FJG1"/>
<sequence length="627" mass="68815">MALPRYIPAEEMLALPAFSSPQVSRDGTRLAYLAPAHGCLNLWIRGIDEEHADAVCVTQEKRSISTFFWCSDSRTLLYRQDTDGNEDWHYFRAGLDDPDAEPFDLTPLAPGCRVIGASEDGGTVRAVMNPRFLFFDAFDIDLATGETTLVRESSDLVRNYTDMDGTRGFLSGQAADGTLEYYAVDDQETGAMRLVHTEDGPSFATGQYPFHVSADQETLIMASHWGGSDALRLISIDHATGEKTVLAEKPGHSVCCLGVYSDDFGKPPSLFISPRTSEIMAVRFVGDRPEMVPLTPHFAEVHAELMKLADGGELGWVTCDDDEQVWTATFIHDDRSGLSYRYDHRTRTSVLLHDPGSGEEFGKTRAITFTARDGLPIHAFLTLPVGVEPKGLPLVLRVHGGPWLHDYWGFNGEVQLLVNRGYAVLQVNYRGSTGYGSRHIKAGIKEYGRGMNDDLIDACEWAVAEGIADPARLGICGTSHGGYLTLTALCNTPDYFAAAVDDVGFSSIPALMGDHPDWIKATQLNSFLAYCGDPADPDDLADMLSRSPATMIDRIETPLLVIAGAQDPRVKLTEPQAIVDGLRARGVEVGYFVAEDEGHGFKNPVNINRMWHLIEEHFAQHLGGRRG</sequence>
<dbReference type="GO" id="GO:0006508">
    <property type="term" value="P:proteolysis"/>
    <property type="evidence" value="ECO:0007669"/>
    <property type="project" value="InterPro"/>
</dbReference>
<protein>
    <submittedName>
        <fullName evidence="3">Dipeptidyl aminopeptidase/acylaminoacyl peptidase</fullName>
    </submittedName>
</protein>
<dbReference type="PRINTS" id="PR00862">
    <property type="entry name" value="PROLIGOPTASE"/>
</dbReference>
<reference evidence="3 4" key="1">
    <citation type="submission" date="2017-10" db="EMBL/GenBank/DDBJ databases">
        <title>Sequencing the genomes of 1000 actinobacteria strains.</title>
        <authorList>
            <person name="Klenk H.-P."/>
        </authorList>
    </citation>
    <scope>NUCLEOTIDE SEQUENCE [LARGE SCALE GENOMIC DNA]</scope>
    <source>
        <strain evidence="3 4">DSM 46092</strain>
    </source>
</reference>
<dbReference type="InterPro" id="IPR002470">
    <property type="entry name" value="Peptidase_S9A"/>
</dbReference>
<dbReference type="InterPro" id="IPR029058">
    <property type="entry name" value="AB_hydrolase_fold"/>
</dbReference>
<dbReference type="Proteomes" id="UP000243542">
    <property type="component" value="Unassembled WGS sequence"/>
</dbReference>
<keyword evidence="4" id="KW-1185">Reference proteome</keyword>
<dbReference type="EMBL" id="PDJK01000002">
    <property type="protein sequence ID" value="PFG50640.1"/>
    <property type="molecule type" value="Genomic_DNA"/>
</dbReference>
<comment type="caution">
    <text evidence="3">The sequence shown here is derived from an EMBL/GenBank/DDBJ whole genome shotgun (WGS) entry which is preliminary data.</text>
</comment>
<evidence type="ECO:0000313" key="4">
    <source>
        <dbReference type="Proteomes" id="UP000243542"/>
    </source>
</evidence>
<proteinExistence type="predicted"/>
<dbReference type="Gene3D" id="2.120.10.30">
    <property type="entry name" value="TolB, C-terminal domain"/>
    <property type="match status" value="1"/>
</dbReference>
<evidence type="ECO:0000313" key="3">
    <source>
        <dbReference type="EMBL" id="PFG50640.1"/>
    </source>
</evidence>
<dbReference type="InterPro" id="IPR001375">
    <property type="entry name" value="Peptidase_S9_cat"/>
</dbReference>
<feature type="domain" description="Peptidase S9 prolyl oligopeptidase catalytic" evidence="2">
    <location>
        <begin position="408"/>
        <end position="623"/>
    </location>
</feature>
<name>A0A2A9FJG1_9PSEU</name>
<keyword evidence="1" id="KW-0378">Hydrolase</keyword>
<keyword evidence="3" id="KW-0031">Aminopeptidase</keyword>